<keyword evidence="12" id="KW-1185">Reference proteome</keyword>
<dbReference type="GO" id="GO:0008146">
    <property type="term" value="F:sulfotransferase activity"/>
    <property type="evidence" value="ECO:0007669"/>
    <property type="project" value="InterPro"/>
</dbReference>
<keyword evidence="3 9" id="KW-0808">Transferase</keyword>
<dbReference type="AlphaFoldDB" id="R7TF22"/>
<evidence type="ECO:0000256" key="8">
    <source>
        <dbReference type="ARBA" id="ARBA00023180"/>
    </source>
</evidence>
<keyword evidence="4 9" id="KW-0812">Transmembrane</keyword>
<evidence type="ECO:0000313" key="12">
    <source>
        <dbReference type="Proteomes" id="UP000014760"/>
    </source>
</evidence>
<accession>R7TF22</accession>
<dbReference type="EMBL" id="AMQN01030709">
    <property type="status" value="NOT_ANNOTATED_CDS"/>
    <property type="molecule type" value="Genomic_DNA"/>
</dbReference>
<feature type="non-terminal residue" evidence="10">
    <location>
        <position position="203"/>
    </location>
</feature>
<evidence type="ECO:0000256" key="2">
    <source>
        <dbReference type="ARBA" id="ARBA00006339"/>
    </source>
</evidence>
<evidence type="ECO:0000256" key="6">
    <source>
        <dbReference type="ARBA" id="ARBA00023034"/>
    </source>
</evidence>
<gene>
    <name evidence="10" type="ORF">CAPTEDRAFT_216122</name>
</gene>
<evidence type="ECO:0000256" key="7">
    <source>
        <dbReference type="ARBA" id="ARBA00023136"/>
    </source>
</evidence>
<organism evidence="10">
    <name type="scientific">Capitella teleta</name>
    <name type="common">Polychaete worm</name>
    <dbReference type="NCBI Taxonomy" id="283909"/>
    <lineage>
        <taxon>Eukaryota</taxon>
        <taxon>Metazoa</taxon>
        <taxon>Spiralia</taxon>
        <taxon>Lophotrochozoa</taxon>
        <taxon>Annelida</taxon>
        <taxon>Polychaeta</taxon>
        <taxon>Sedentaria</taxon>
        <taxon>Scolecida</taxon>
        <taxon>Capitellidae</taxon>
        <taxon>Capitella</taxon>
    </lineage>
</organism>
<dbReference type="Pfam" id="PF03567">
    <property type="entry name" value="Sulfotransfer_2"/>
    <property type="match status" value="1"/>
</dbReference>
<sequence>MPNVVSYTQANLVIGKLVRRDMIDKATEHNTHKKGSGRKEAAMMRRVIWPCVLLMAIVSTVSIMIFYTPVQIVASVVYANDNSTAHTDPTVKGCTNRICSQKQRFQLLRSHCEKNPQLKGSYDEEDSHTYYRLLVDDKHKLLYCALPKAASTTFYNMFYYSYTGKFLEDIHCRQCWEDQGIVFLSHFSKSERDKRLRDYYKIM</sequence>
<dbReference type="EnsemblMetazoa" id="CapteT216122">
    <property type="protein sequence ID" value="CapteP216122"/>
    <property type="gene ID" value="CapteG216122"/>
</dbReference>
<name>R7TF22_CAPTE</name>
<protein>
    <recommendedName>
        <fullName evidence="9">Carbohydrate sulfotransferase</fullName>
        <ecNumber evidence="9">2.8.2.-</ecNumber>
    </recommendedName>
</protein>
<dbReference type="GO" id="GO:0000139">
    <property type="term" value="C:Golgi membrane"/>
    <property type="evidence" value="ECO:0007669"/>
    <property type="project" value="UniProtKB-SubCell"/>
</dbReference>
<reference evidence="11" key="3">
    <citation type="submission" date="2015-06" db="UniProtKB">
        <authorList>
            <consortium name="EnsemblMetazoa"/>
        </authorList>
    </citation>
    <scope>IDENTIFICATION</scope>
</reference>
<dbReference type="Proteomes" id="UP000014760">
    <property type="component" value="Unassembled WGS sequence"/>
</dbReference>
<dbReference type="PANTHER" id="PTHR12137:SF54">
    <property type="entry name" value="CARBOHYDRATE SULFOTRANSFERASE"/>
    <property type="match status" value="1"/>
</dbReference>
<evidence type="ECO:0000256" key="4">
    <source>
        <dbReference type="ARBA" id="ARBA00022692"/>
    </source>
</evidence>
<reference evidence="12" key="1">
    <citation type="submission" date="2012-12" db="EMBL/GenBank/DDBJ databases">
        <authorList>
            <person name="Hellsten U."/>
            <person name="Grimwood J."/>
            <person name="Chapman J.A."/>
            <person name="Shapiro H."/>
            <person name="Aerts A."/>
            <person name="Otillar R.P."/>
            <person name="Terry A.Y."/>
            <person name="Boore J.L."/>
            <person name="Simakov O."/>
            <person name="Marletaz F."/>
            <person name="Cho S.-J."/>
            <person name="Edsinger-Gonzales E."/>
            <person name="Havlak P."/>
            <person name="Kuo D.-H."/>
            <person name="Larsson T."/>
            <person name="Lv J."/>
            <person name="Arendt D."/>
            <person name="Savage R."/>
            <person name="Osoegawa K."/>
            <person name="de Jong P."/>
            <person name="Lindberg D.R."/>
            <person name="Seaver E.C."/>
            <person name="Weisblat D.A."/>
            <person name="Putnam N.H."/>
            <person name="Grigoriev I.V."/>
            <person name="Rokhsar D.S."/>
        </authorList>
    </citation>
    <scope>NUCLEOTIDE SEQUENCE</scope>
    <source>
        <strain evidence="12">I ESC-2004</strain>
    </source>
</reference>
<dbReference type="PANTHER" id="PTHR12137">
    <property type="entry name" value="CARBOHYDRATE SULFOTRANSFERASE"/>
    <property type="match status" value="1"/>
</dbReference>
<dbReference type="InterPro" id="IPR005331">
    <property type="entry name" value="Sulfotransferase"/>
</dbReference>
<proteinExistence type="inferred from homology"/>
<evidence type="ECO:0000256" key="1">
    <source>
        <dbReference type="ARBA" id="ARBA00004323"/>
    </source>
</evidence>
<dbReference type="EMBL" id="KB310257">
    <property type="protein sequence ID" value="ELT92092.1"/>
    <property type="molecule type" value="Genomic_DNA"/>
</dbReference>
<keyword evidence="9" id="KW-0119">Carbohydrate metabolism</keyword>
<dbReference type="GO" id="GO:0016051">
    <property type="term" value="P:carbohydrate biosynthetic process"/>
    <property type="evidence" value="ECO:0007669"/>
    <property type="project" value="InterPro"/>
</dbReference>
<comment type="similarity">
    <text evidence="2 9">Belongs to the sulfotransferase 2 family.</text>
</comment>
<evidence type="ECO:0000256" key="5">
    <source>
        <dbReference type="ARBA" id="ARBA00022989"/>
    </source>
</evidence>
<evidence type="ECO:0000256" key="9">
    <source>
        <dbReference type="RuleBase" id="RU364020"/>
    </source>
</evidence>
<keyword evidence="9" id="KW-0735">Signal-anchor</keyword>
<keyword evidence="8 9" id="KW-0325">Glycoprotein</keyword>
<dbReference type="HOGENOM" id="CLU_1351870_0_0_1"/>
<reference evidence="10 12" key="2">
    <citation type="journal article" date="2013" name="Nature">
        <title>Insights into bilaterian evolution from three spiralian genomes.</title>
        <authorList>
            <person name="Simakov O."/>
            <person name="Marletaz F."/>
            <person name="Cho S.J."/>
            <person name="Edsinger-Gonzales E."/>
            <person name="Havlak P."/>
            <person name="Hellsten U."/>
            <person name="Kuo D.H."/>
            <person name="Larsson T."/>
            <person name="Lv J."/>
            <person name="Arendt D."/>
            <person name="Savage R."/>
            <person name="Osoegawa K."/>
            <person name="de Jong P."/>
            <person name="Grimwood J."/>
            <person name="Chapman J.A."/>
            <person name="Shapiro H."/>
            <person name="Aerts A."/>
            <person name="Otillar R.P."/>
            <person name="Terry A.Y."/>
            <person name="Boore J.L."/>
            <person name="Grigoriev I.V."/>
            <person name="Lindberg D.R."/>
            <person name="Seaver E.C."/>
            <person name="Weisblat D.A."/>
            <person name="Putnam N.H."/>
            <person name="Rokhsar D.S."/>
        </authorList>
    </citation>
    <scope>NUCLEOTIDE SEQUENCE</scope>
    <source>
        <strain evidence="10 12">I ESC-2004</strain>
    </source>
</reference>
<dbReference type="OrthoDB" id="2019940at2759"/>
<dbReference type="EC" id="2.8.2.-" evidence="9"/>
<keyword evidence="6 9" id="KW-0333">Golgi apparatus</keyword>
<dbReference type="InterPro" id="IPR018011">
    <property type="entry name" value="Carb_sulfotrans_8-10"/>
</dbReference>
<keyword evidence="7 9" id="KW-0472">Membrane</keyword>
<evidence type="ECO:0000313" key="10">
    <source>
        <dbReference type="EMBL" id="ELT92092.1"/>
    </source>
</evidence>
<feature type="transmembrane region" description="Helical" evidence="9">
    <location>
        <begin position="47"/>
        <end position="67"/>
    </location>
</feature>
<keyword evidence="5 9" id="KW-1133">Transmembrane helix</keyword>
<evidence type="ECO:0000256" key="3">
    <source>
        <dbReference type="ARBA" id="ARBA00022679"/>
    </source>
</evidence>
<comment type="subcellular location">
    <subcellularLocation>
        <location evidence="1 9">Golgi apparatus membrane</location>
        <topology evidence="1 9">Single-pass type II membrane protein</topology>
    </subcellularLocation>
</comment>
<evidence type="ECO:0000313" key="11">
    <source>
        <dbReference type="EnsemblMetazoa" id="CapteP216122"/>
    </source>
</evidence>